<dbReference type="eggNOG" id="COG0472">
    <property type="taxonomic scope" value="Bacteria"/>
</dbReference>
<dbReference type="Proteomes" id="UP000002754">
    <property type="component" value="Unassembled WGS sequence"/>
</dbReference>
<keyword evidence="4" id="KW-1185">Reference proteome</keyword>
<sequence length="266" mass="30212">MYLYIFILPIIALLSMYAFLSAGWTVRNYEGKQVPYSLGVLVVFAYALVIDYFNLDLMALSTWALIYVLIIWGIGFIDDLYGQNSPKGIKGHINYLIKHKKPTTGILKIVGTIAASLYMTIFFEPETTFIMIRYFLLLLLFPHVMNALDTRPLRVWKVSLFFWFVLLLAGFIPSFLIVIYIVTVFYLLLVLEGHRIAMLGDNGATVIGSILALWTITVASPIVQWCILTVLIIVSGIIERISISAVIEKKPLLQWFDRLGVSMKKT</sequence>
<dbReference type="RefSeq" id="WP_003323223.1">
    <property type="nucleotide sequence ID" value="NZ_ALPT02000019.1"/>
</dbReference>
<evidence type="ECO:0000313" key="4">
    <source>
        <dbReference type="Proteomes" id="UP000002754"/>
    </source>
</evidence>
<proteinExistence type="predicted"/>
<evidence type="ECO:0000313" key="5">
    <source>
        <dbReference type="Proteomes" id="UP000297014"/>
    </source>
</evidence>
<keyword evidence="1" id="KW-1133">Transmembrane helix</keyword>
<feature type="transmembrane region" description="Helical" evidence="1">
    <location>
        <begin position="61"/>
        <end position="81"/>
    </location>
</feature>
<organism evidence="2 4">
    <name type="scientific">Alkalihalobacillus alcalophilus ATCC 27647 = CGMCC 1.3604</name>
    <dbReference type="NCBI Taxonomy" id="1218173"/>
    <lineage>
        <taxon>Bacteria</taxon>
        <taxon>Bacillati</taxon>
        <taxon>Bacillota</taxon>
        <taxon>Bacilli</taxon>
        <taxon>Bacillales</taxon>
        <taxon>Bacillaceae</taxon>
        <taxon>Alkalihalobacillus</taxon>
    </lineage>
</organism>
<dbReference type="AlphaFoldDB" id="A0A094WJD3"/>
<feature type="transmembrane region" description="Helical" evidence="1">
    <location>
        <begin position="211"/>
        <end position="234"/>
    </location>
</feature>
<dbReference type="EMBL" id="ALPT02000019">
    <property type="protein sequence ID" value="KGA97889.1"/>
    <property type="molecule type" value="Genomic_DNA"/>
</dbReference>
<keyword evidence="1" id="KW-0472">Membrane</keyword>
<dbReference type="STRING" id="1218173.BALCAV_0207595"/>
<gene>
    <name evidence="3" type="ORF">AJ85_14765</name>
    <name evidence="2" type="ORF">BALCAV_0207595</name>
</gene>
<feature type="transmembrane region" description="Helical" evidence="1">
    <location>
        <begin position="129"/>
        <end position="148"/>
    </location>
</feature>
<evidence type="ECO:0000313" key="2">
    <source>
        <dbReference type="EMBL" id="KGA97889.1"/>
    </source>
</evidence>
<dbReference type="EMBL" id="JALP01000192">
    <property type="protein sequence ID" value="THG89864.1"/>
    <property type="molecule type" value="Genomic_DNA"/>
</dbReference>
<feature type="transmembrane region" description="Helical" evidence="1">
    <location>
        <begin position="6"/>
        <end position="26"/>
    </location>
</feature>
<protein>
    <submittedName>
        <fullName evidence="2">Uncharacterized protein</fullName>
    </submittedName>
</protein>
<reference evidence="2 4" key="1">
    <citation type="journal article" date="2014" name="Genome Announc.">
        <title>Draft Genome Sequence of Bacillus alcalophilus AV1934, a Classic Alkaliphile Isolated from Human Feces in 1934.</title>
        <authorList>
            <person name="Attie O."/>
            <person name="Jayaprakash A."/>
            <person name="Shah H."/>
            <person name="Paulsen I.T."/>
            <person name="Morino M."/>
            <person name="Takahashi Y."/>
            <person name="Narumi I."/>
            <person name="Sachidanandam R."/>
            <person name="Satoh K."/>
            <person name="Ito M."/>
            <person name="Krulwich T.A."/>
        </authorList>
    </citation>
    <scope>NUCLEOTIDE SEQUENCE [LARGE SCALE GENOMIC DNA]</scope>
    <source>
        <strain evidence="2 4">AV1934</strain>
    </source>
</reference>
<accession>A0A094WJD3</accession>
<evidence type="ECO:0000313" key="3">
    <source>
        <dbReference type="EMBL" id="THG89864.1"/>
    </source>
</evidence>
<name>A0A094WJD3_ALKAL</name>
<feature type="transmembrane region" description="Helical" evidence="1">
    <location>
        <begin position="160"/>
        <end position="191"/>
    </location>
</feature>
<keyword evidence="1" id="KW-0812">Transmembrane</keyword>
<comment type="caution">
    <text evidence="2">The sequence shown here is derived from an EMBL/GenBank/DDBJ whole genome shotgun (WGS) entry which is preliminary data.</text>
</comment>
<dbReference type="OrthoDB" id="2679245at2"/>
<reference evidence="3 5" key="2">
    <citation type="submission" date="2014-01" db="EMBL/GenBank/DDBJ databases">
        <title>Draft genome sequencing of Bacillus alcalophilus CGMCC 1.3604.</title>
        <authorList>
            <person name="Yang J."/>
            <person name="Diao L."/>
            <person name="Yang S."/>
        </authorList>
    </citation>
    <scope>NUCLEOTIDE SEQUENCE [LARGE SCALE GENOMIC DNA]</scope>
    <source>
        <strain evidence="3 5">CGMCC 1.3604</strain>
    </source>
</reference>
<feature type="transmembrane region" description="Helical" evidence="1">
    <location>
        <begin position="102"/>
        <end position="123"/>
    </location>
</feature>
<feature type="transmembrane region" description="Helical" evidence="1">
    <location>
        <begin position="38"/>
        <end position="55"/>
    </location>
</feature>
<dbReference type="Proteomes" id="UP000297014">
    <property type="component" value="Unassembled WGS sequence"/>
</dbReference>
<evidence type="ECO:0000256" key="1">
    <source>
        <dbReference type="SAM" id="Phobius"/>
    </source>
</evidence>